<feature type="transmembrane region" description="Helical" evidence="1">
    <location>
        <begin position="135"/>
        <end position="154"/>
    </location>
</feature>
<accession>A0A4D7QIB2</accession>
<feature type="transmembrane region" description="Helical" evidence="1">
    <location>
        <begin position="61"/>
        <end position="79"/>
    </location>
</feature>
<feature type="transmembrane region" description="Helical" evidence="1">
    <location>
        <begin position="278"/>
        <end position="298"/>
    </location>
</feature>
<protein>
    <recommendedName>
        <fullName evidence="4">DUF2157 domain-containing protein</fullName>
    </recommendedName>
</protein>
<feature type="transmembrane region" description="Helical" evidence="1">
    <location>
        <begin position="226"/>
        <end position="248"/>
    </location>
</feature>
<proteinExistence type="predicted"/>
<evidence type="ECO:0000313" key="3">
    <source>
        <dbReference type="Proteomes" id="UP000298588"/>
    </source>
</evidence>
<sequence length="308" mass="32308">MKVTLDLARLVEDGRLTPEEAARLKGLAAESTGSLAINILVGFGVVAVACGILGLFPVPSVASVIGSMVGMVGLGMILTGQRNWAVFANICLLSGALILAGGIIALTKGSPLTFFGITLLFSATAILARSGLLMALAVIALSAALGASTTYWHATYSLGIQQPFLTVLLFSALALGLYHLSKRLKADMERLAIIAARTALLLINFGFWIGSLWGDRLRFLGPDAGFGIPAWIFSILWVVAIVGAGSWAARANRPWVLNLAAVFGAIHFYTQWFEKLGATPLSVLVAGVATLGAAIALWKYNQGKTIPA</sequence>
<feature type="transmembrane region" description="Helical" evidence="1">
    <location>
        <begin position="112"/>
        <end position="128"/>
    </location>
</feature>
<dbReference type="RefSeq" id="WP_137100487.1">
    <property type="nucleotide sequence ID" value="NZ_CP039865.1"/>
</dbReference>
<dbReference type="EMBL" id="CP039865">
    <property type="protein sequence ID" value="QCK87158.1"/>
    <property type="molecule type" value="Genomic_DNA"/>
</dbReference>
<organism evidence="2 3">
    <name type="scientific">Phreatobacter aquaticus</name>
    <dbReference type="NCBI Taxonomy" id="2570229"/>
    <lineage>
        <taxon>Bacteria</taxon>
        <taxon>Pseudomonadati</taxon>
        <taxon>Pseudomonadota</taxon>
        <taxon>Alphaproteobacteria</taxon>
        <taxon>Hyphomicrobiales</taxon>
        <taxon>Phreatobacteraceae</taxon>
        <taxon>Phreatobacter</taxon>
    </lineage>
</organism>
<evidence type="ECO:0008006" key="4">
    <source>
        <dbReference type="Google" id="ProtNLM"/>
    </source>
</evidence>
<evidence type="ECO:0000313" key="2">
    <source>
        <dbReference type="EMBL" id="QCK87158.1"/>
    </source>
</evidence>
<keyword evidence="3" id="KW-1185">Reference proteome</keyword>
<gene>
    <name evidence="2" type="ORF">E8L99_16015</name>
</gene>
<keyword evidence="1" id="KW-1133">Transmembrane helix</keyword>
<dbReference type="Proteomes" id="UP000298588">
    <property type="component" value="Chromosome"/>
</dbReference>
<feature type="transmembrane region" description="Helical" evidence="1">
    <location>
        <begin position="35"/>
        <end position="55"/>
    </location>
</feature>
<feature type="transmembrane region" description="Helical" evidence="1">
    <location>
        <begin position="255"/>
        <end position="272"/>
    </location>
</feature>
<feature type="transmembrane region" description="Helical" evidence="1">
    <location>
        <begin position="160"/>
        <end position="180"/>
    </location>
</feature>
<name>A0A4D7QIB2_9HYPH</name>
<reference evidence="2 3" key="1">
    <citation type="submission" date="2019-04" db="EMBL/GenBank/DDBJ databases">
        <title>Phreatobacter aquaticus sp. nov.</title>
        <authorList>
            <person name="Choi A."/>
            <person name="Baek K."/>
        </authorList>
    </citation>
    <scope>NUCLEOTIDE SEQUENCE [LARGE SCALE GENOMIC DNA]</scope>
    <source>
        <strain evidence="2 3">NMCR1094</strain>
    </source>
</reference>
<keyword evidence="1" id="KW-0812">Transmembrane</keyword>
<dbReference type="AlphaFoldDB" id="A0A4D7QIB2"/>
<dbReference type="OrthoDB" id="7264924at2"/>
<feature type="transmembrane region" description="Helical" evidence="1">
    <location>
        <begin position="86"/>
        <end position="106"/>
    </location>
</feature>
<keyword evidence="1" id="KW-0472">Membrane</keyword>
<evidence type="ECO:0000256" key="1">
    <source>
        <dbReference type="SAM" id="Phobius"/>
    </source>
</evidence>
<dbReference type="KEGG" id="paqt:E8L99_16015"/>
<feature type="transmembrane region" description="Helical" evidence="1">
    <location>
        <begin position="192"/>
        <end position="214"/>
    </location>
</feature>